<dbReference type="AlphaFoldDB" id="A0AAU9UZW6"/>
<dbReference type="EMBL" id="CAKOGL010000028">
    <property type="protein sequence ID" value="CAH2105199.1"/>
    <property type="molecule type" value="Genomic_DNA"/>
</dbReference>
<gene>
    <name evidence="1" type="ORF">EEDITHA_LOCUS19491</name>
</gene>
<keyword evidence="2" id="KW-1185">Reference proteome</keyword>
<protein>
    <submittedName>
        <fullName evidence="1">Uncharacterized protein</fullName>
    </submittedName>
</protein>
<evidence type="ECO:0000313" key="1">
    <source>
        <dbReference type="EMBL" id="CAH2105199.1"/>
    </source>
</evidence>
<organism evidence="1 2">
    <name type="scientific">Euphydryas editha</name>
    <name type="common">Edith's checkerspot</name>
    <dbReference type="NCBI Taxonomy" id="104508"/>
    <lineage>
        <taxon>Eukaryota</taxon>
        <taxon>Metazoa</taxon>
        <taxon>Ecdysozoa</taxon>
        <taxon>Arthropoda</taxon>
        <taxon>Hexapoda</taxon>
        <taxon>Insecta</taxon>
        <taxon>Pterygota</taxon>
        <taxon>Neoptera</taxon>
        <taxon>Endopterygota</taxon>
        <taxon>Lepidoptera</taxon>
        <taxon>Glossata</taxon>
        <taxon>Ditrysia</taxon>
        <taxon>Papilionoidea</taxon>
        <taxon>Nymphalidae</taxon>
        <taxon>Nymphalinae</taxon>
        <taxon>Euphydryas</taxon>
    </lineage>
</organism>
<dbReference type="Proteomes" id="UP001153954">
    <property type="component" value="Unassembled WGS sequence"/>
</dbReference>
<reference evidence="1" key="1">
    <citation type="submission" date="2022-03" db="EMBL/GenBank/DDBJ databases">
        <authorList>
            <person name="Tunstrom K."/>
        </authorList>
    </citation>
    <scope>NUCLEOTIDE SEQUENCE</scope>
</reference>
<evidence type="ECO:0000313" key="2">
    <source>
        <dbReference type="Proteomes" id="UP001153954"/>
    </source>
</evidence>
<name>A0AAU9UZW6_EUPED</name>
<accession>A0AAU9UZW6</accession>
<proteinExistence type="predicted"/>
<comment type="caution">
    <text evidence="1">The sequence shown here is derived from an EMBL/GenBank/DDBJ whole genome shotgun (WGS) entry which is preliminary data.</text>
</comment>
<sequence length="87" mass="9256">MVVWWCGCGEEERWCCGAVVRLWQGGAVVGWCGVAVLYEELASLGDARAGGGGQRGGVGSRCAVRAAFLLRTKEQAQHRLSTTITSL</sequence>